<dbReference type="RefSeq" id="XP_041293501.1">
    <property type="nucleotide sequence ID" value="XM_041441394.1"/>
</dbReference>
<sequence length="170" mass="18854">MATNSEVFDNKSLASLPPPYENVSTSTSSTVKIEQANIEQVKIELTKTELTKTERTQAVLSHLCDIISTPNFLASSVAPIIETCAAALLPEEFSDLLQNPNIEGHTAMYWAVVNCRREAFSMFTAHIPQFSSVCYSDLRLACMSTSNHALFMQLNLGHVINSKDESLRHF</sequence>
<accession>A0A9P7JUS5</accession>
<name>A0A9P7JUS5_9AGAM</name>
<gene>
    <name evidence="1" type="ORF">F5147DRAFT_772864</name>
</gene>
<dbReference type="Proteomes" id="UP000823399">
    <property type="component" value="Unassembled WGS sequence"/>
</dbReference>
<keyword evidence="2" id="KW-1185">Reference proteome</keyword>
<dbReference type="EMBL" id="JABBWM010000023">
    <property type="protein sequence ID" value="KAG2109556.1"/>
    <property type="molecule type" value="Genomic_DNA"/>
</dbReference>
<proteinExistence type="predicted"/>
<organism evidence="1 2">
    <name type="scientific">Suillus discolor</name>
    <dbReference type="NCBI Taxonomy" id="1912936"/>
    <lineage>
        <taxon>Eukaryota</taxon>
        <taxon>Fungi</taxon>
        <taxon>Dikarya</taxon>
        <taxon>Basidiomycota</taxon>
        <taxon>Agaricomycotina</taxon>
        <taxon>Agaricomycetes</taxon>
        <taxon>Agaricomycetidae</taxon>
        <taxon>Boletales</taxon>
        <taxon>Suillineae</taxon>
        <taxon>Suillaceae</taxon>
        <taxon>Suillus</taxon>
    </lineage>
</organism>
<dbReference type="GeneID" id="64703653"/>
<dbReference type="AlphaFoldDB" id="A0A9P7JUS5"/>
<reference evidence="1" key="1">
    <citation type="journal article" date="2020" name="New Phytol.">
        <title>Comparative genomics reveals dynamic genome evolution in host specialist ectomycorrhizal fungi.</title>
        <authorList>
            <person name="Lofgren L.A."/>
            <person name="Nguyen N.H."/>
            <person name="Vilgalys R."/>
            <person name="Ruytinx J."/>
            <person name="Liao H.L."/>
            <person name="Branco S."/>
            <person name="Kuo A."/>
            <person name="LaButti K."/>
            <person name="Lipzen A."/>
            <person name="Andreopoulos W."/>
            <person name="Pangilinan J."/>
            <person name="Riley R."/>
            <person name="Hundley H."/>
            <person name="Na H."/>
            <person name="Barry K."/>
            <person name="Grigoriev I.V."/>
            <person name="Stajich J.E."/>
            <person name="Kennedy P.G."/>
        </authorList>
    </citation>
    <scope>NUCLEOTIDE SEQUENCE</scope>
    <source>
        <strain evidence="1">FC423</strain>
    </source>
</reference>
<evidence type="ECO:0000313" key="1">
    <source>
        <dbReference type="EMBL" id="KAG2109556.1"/>
    </source>
</evidence>
<dbReference type="OrthoDB" id="2690383at2759"/>
<comment type="caution">
    <text evidence="1">The sequence shown here is derived from an EMBL/GenBank/DDBJ whole genome shotgun (WGS) entry which is preliminary data.</text>
</comment>
<protein>
    <submittedName>
        <fullName evidence="1">Uncharacterized protein</fullName>
    </submittedName>
</protein>
<evidence type="ECO:0000313" key="2">
    <source>
        <dbReference type="Proteomes" id="UP000823399"/>
    </source>
</evidence>